<keyword evidence="4 6" id="KW-0687">Ribonucleoprotein</keyword>
<keyword evidence="2 6" id="KW-0694">RNA-binding</keyword>
<evidence type="ECO:0000256" key="4">
    <source>
        <dbReference type="ARBA" id="ARBA00023274"/>
    </source>
</evidence>
<keyword evidence="1 6" id="KW-0699">rRNA-binding</keyword>
<dbReference type="NCBIfam" id="TIGR00029">
    <property type="entry name" value="S20"/>
    <property type="match status" value="1"/>
</dbReference>
<evidence type="ECO:0000256" key="2">
    <source>
        <dbReference type="ARBA" id="ARBA00022884"/>
    </source>
</evidence>
<gene>
    <name evidence="6" type="primary">rpsT</name>
    <name evidence="7" type="ORF">A3C05_04385</name>
</gene>
<proteinExistence type="inferred from homology"/>
<comment type="function">
    <text evidence="6">Binds directly to 16S ribosomal RNA.</text>
</comment>
<dbReference type="GO" id="GO:0003735">
    <property type="term" value="F:structural constituent of ribosome"/>
    <property type="evidence" value="ECO:0007669"/>
    <property type="project" value="InterPro"/>
</dbReference>
<dbReference type="GO" id="GO:0019843">
    <property type="term" value="F:rRNA binding"/>
    <property type="evidence" value="ECO:0007669"/>
    <property type="project" value="UniProtKB-UniRule"/>
</dbReference>
<dbReference type="Pfam" id="PF01649">
    <property type="entry name" value="Ribosomal_S20p"/>
    <property type="match status" value="1"/>
</dbReference>
<evidence type="ECO:0000256" key="3">
    <source>
        <dbReference type="ARBA" id="ARBA00022980"/>
    </source>
</evidence>
<dbReference type="InterPro" id="IPR002583">
    <property type="entry name" value="Ribosomal_bS20"/>
</dbReference>
<sequence>MPITSSAKKALRQSRTRRGKNLVWKDKLKEAVKTTEKTKSAESLRLAYKTIDKSAKRGLIKKNKAARMKSRLAKLLSPK</sequence>
<comment type="caution">
    <text evidence="7">The sequence shown here is derived from an EMBL/GenBank/DDBJ whole genome shotgun (WGS) entry which is preliminary data.</text>
</comment>
<evidence type="ECO:0000256" key="6">
    <source>
        <dbReference type="HAMAP-Rule" id="MF_00500"/>
    </source>
</evidence>
<dbReference type="Proteomes" id="UP000178743">
    <property type="component" value="Unassembled WGS sequence"/>
</dbReference>
<dbReference type="Gene3D" id="1.20.58.110">
    <property type="entry name" value="Ribosomal protein S20"/>
    <property type="match status" value="1"/>
</dbReference>
<dbReference type="InterPro" id="IPR036510">
    <property type="entry name" value="Ribosomal_bS20_sf"/>
</dbReference>
<evidence type="ECO:0000256" key="5">
    <source>
        <dbReference type="ARBA" id="ARBA00035136"/>
    </source>
</evidence>
<accession>A0A1F5W6I1</accession>
<dbReference type="GO" id="GO:0006412">
    <property type="term" value="P:translation"/>
    <property type="evidence" value="ECO:0007669"/>
    <property type="project" value="UniProtKB-UniRule"/>
</dbReference>
<name>A0A1F5W6I1_9BACT</name>
<dbReference type="GO" id="GO:0005840">
    <property type="term" value="C:ribosome"/>
    <property type="evidence" value="ECO:0007669"/>
    <property type="project" value="UniProtKB-KW"/>
</dbReference>
<protein>
    <recommendedName>
        <fullName evidence="5 6">Small ribosomal subunit protein bS20</fullName>
    </recommendedName>
</protein>
<dbReference type="EMBL" id="MFHP01000033">
    <property type="protein sequence ID" value="OGF71296.1"/>
    <property type="molecule type" value="Genomic_DNA"/>
</dbReference>
<dbReference type="GO" id="GO:1990904">
    <property type="term" value="C:ribonucleoprotein complex"/>
    <property type="evidence" value="ECO:0007669"/>
    <property type="project" value="UniProtKB-KW"/>
</dbReference>
<dbReference type="SUPFAM" id="SSF46992">
    <property type="entry name" value="Ribosomal protein S20"/>
    <property type="match status" value="1"/>
</dbReference>
<evidence type="ECO:0000313" key="7">
    <source>
        <dbReference type="EMBL" id="OGF71296.1"/>
    </source>
</evidence>
<evidence type="ECO:0000313" key="8">
    <source>
        <dbReference type="Proteomes" id="UP000178743"/>
    </source>
</evidence>
<keyword evidence="3 6" id="KW-0689">Ribosomal protein</keyword>
<reference evidence="7 8" key="1">
    <citation type="journal article" date="2016" name="Nat. Commun.">
        <title>Thousands of microbial genomes shed light on interconnected biogeochemical processes in an aquifer system.</title>
        <authorList>
            <person name="Anantharaman K."/>
            <person name="Brown C.T."/>
            <person name="Hug L.A."/>
            <person name="Sharon I."/>
            <person name="Castelle C.J."/>
            <person name="Probst A.J."/>
            <person name="Thomas B.C."/>
            <person name="Singh A."/>
            <person name="Wilkins M.J."/>
            <person name="Karaoz U."/>
            <person name="Brodie E.L."/>
            <person name="Williams K.H."/>
            <person name="Hubbard S.S."/>
            <person name="Banfield J.F."/>
        </authorList>
    </citation>
    <scope>NUCLEOTIDE SEQUENCE [LARGE SCALE GENOMIC DNA]</scope>
</reference>
<dbReference type="HAMAP" id="MF_00500">
    <property type="entry name" value="Ribosomal_bS20"/>
    <property type="match status" value="1"/>
</dbReference>
<organism evidence="7 8">
    <name type="scientific">Candidatus Giovannonibacteria bacterium RIFCSPHIGHO2_02_FULL_45_40</name>
    <dbReference type="NCBI Taxonomy" id="1798337"/>
    <lineage>
        <taxon>Bacteria</taxon>
        <taxon>Candidatus Giovannoniibacteriota</taxon>
    </lineage>
</organism>
<comment type="similarity">
    <text evidence="6">Belongs to the bacterial ribosomal protein bS20 family.</text>
</comment>
<evidence type="ECO:0000256" key="1">
    <source>
        <dbReference type="ARBA" id="ARBA00022730"/>
    </source>
</evidence>
<dbReference type="AlphaFoldDB" id="A0A1F5W6I1"/>